<protein>
    <submittedName>
        <fullName evidence="2">Uncharacterized protein</fullName>
    </submittedName>
</protein>
<evidence type="ECO:0000256" key="1">
    <source>
        <dbReference type="SAM" id="MobiDB-lite"/>
    </source>
</evidence>
<feature type="compositionally biased region" description="Acidic residues" evidence="1">
    <location>
        <begin position="204"/>
        <end position="213"/>
    </location>
</feature>
<feature type="compositionally biased region" description="Low complexity" evidence="1">
    <location>
        <begin position="416"/>
        <end position="428"/>
    </location>
</feature>
<keyword evidence="3" id="KW-1185">Reference proteome</keyword>
<reference evidence="2 3" key="1">
    <citation type="journal article" date="2011" name="Proc. Natl. Acad. Sci. U.S.A.">
        <title>Genome and transcriptome analyses of the mountain pine beetle-fungal symbiont Grosmannia clavigera, a lodgepole pine pathogen.</title>
        <authorList>
            <person name="DiGuistini S."/>
            <person name="Wang Y."/>
            <person name="Liao N.Y."/>
            <person name="Taylor G."/>
            <person name="Tanguay P."/>
            <person name="Feau N."/>
            <person name="Henrissat B."/>
            <person name="Chan S.K."/>
            <person name="Hesse-Orce U."/>
            <person name="Alamouti S.M."/>
            <person name="Tsui C.K.M."/>
            <person name="Docking R.T."/>
            <person name="Levasseur A."/>
            <person name="Haridas S."/>
            <person name="Robertson G."/>
            <person name="Birol I."/>
            <person name="Holt R.A."/>
            <person name="Marra M.A."/>
            <person name="Hamelin R.C."/>
            <person name="Hirst M."/>
            <person name="Jones S.J.M."/>
            <person name="Bohlmann J."/>
            <person name="Breuil C."/>
        </authorList>
    </citation>
    <scope>NUCLEOTIDE SEQUENCE [LARGE SCALE GENOMIC DNA]</scope>
    <source>
        <strain evidence="3">kw1407 / UAMH 11150</strain>
    </source>
</reference>
<organism evidence="3">
    <name type="scientific">Grosmannia clavigera (strain kw1407 / UAMH 11150)</name>
    <name type="common">Blue stain fungus</name>
    <name type="synonym">Graphiocladiella clavigera</name>
    <dbReference type="NCBI Taxonomy" id="655863"/>
    <lineage>
        <taxon>Eukaryota</taxon>
        <taxon>Fungi</taxon>
        <taxon>Dikarya</taxon>
        <taxon>Ascomycota</taxon>
        <taxon>Pezizomycotina</taxon>
        <taxon>Sordariomycetes</taxon>
        <taxon>Sordariomycetidae</taxon>
        <taxon>Ophiostomatales</taxon>
        <taxon>Ophiostomataceae</taxon>
        <taxon>Leptographium</taxon>
    </lineage>
</organism>
<dbReference type="GeneID" id="25975118"/>
<feature type="region of interest" description="Disordered" evidence="1">
    <location>
        <begin position="484"/>
        <end position="537"/>
    </location>
</feature>
<evidence type="ECO:0000313" key="2">
    <source>
        <dbReference type="EMBL" id="EFW99898.1"/>
    </source>
</evidence>
<evidence type="ECO:0000313" key="3">
    <source>
        <dbReference type="Proteomes" id="UP000007796"/>
    </source>
</evidence>
<feature type="region of interest" description="Disordered" evidence="1">
    <location>
        <begin position="602"/>
        <end position="639"/>
    </location>
</feature>
<feature type="region of interest" description="Disordered" evidence="1">
    <location>
        <begin position="390"/>
        <end position="468"/>
    </location>
</feature>
<dbReference type="OrthoDB" id="5245222at2759"/>
<dbReference type="InParanoid" id="F0XR28"/>
<dbReference type="RefSeq" id="XP_014169313.1">
    <property type="nucleotide sequence ID" value="XM_014313838.1"/>
</dbReference>
<proteinExistence type="predicted"/>
<feature type="compositionally biased region" description="Polar residues" evidence="1">
    <location>
        <begin position="503"/>
        <end position="517"/>
    </location>
</feature>
<name>F0XR28_GROCL</name>
<dbReference type="HOGENOM" id="CLU_422751_0_0_1"/>
<sequence>MATDESDYALGWGQDGQDLLLMKTVATALTGFCKTTNIRATPACLIPAGSSTPIKFCSSGWRPQNEPYNILDNGKWTELNASLPAATGDGFVIDNSQLGLFFLTQQIRHAKIPLNDALQGRLLQENLPLCRRRAKIVLGHKPCKNCLDFLKLICRRTGIDVRTESCAVFDRHVKLCGFYEIQPKQQDSGPQAKELDSSKNIDSSDNESQDDEQTAQKHTQNGWESCTRESSLEEEPVFFSSQRRGRPAVSIHSDSGEEDSESVKELSPGNVNDEPELPLPALQYRLGRMSVFSTPSPSLPESSFPGSSPVPRRLRFTPVSASPPRFGGTGAPPAHWGPCGKPPPTPCFVAPASAEKNSTISETVVEPSLSNSSVMPSMAPQVSYFFASASPEPAAGQAEPPSSSGTEAQMGTAQQPVELLEVPETPLLAERRPPPSFQSRLRENMPPPQYPARPTQRLMQPPPRPVTPVRNESADVEFVLSMSIGSSPDTSGRAGTASRPYADQTQWQSTRAPSGSAAQRPLGVTPVREPSVRLDHPGAYTGARVGIRREALQRARLRTNLSASTPAIDLTAQPSSSSAVFVRRPHPMPAVTFNMGRRLSERVASPPQQRNQQWHRRMLGGKSRTAATSRPQRQLPSFPDLQAYRFEV</sequence>
<dbReference type="AlphaFoldDB" id="F0XR28"/>
<accession>F0XR28</accession>
<feature type="region of interest" description="Disordered" evidence="1">
    <location>
        <begin position="294"/>
        <end position="338"/>
    </location>
</feature>
<gene>
    <name evidence="2" type="ORF">CMQ_216</name>
</gene>
<dbReference type="EMBL" id="GL629807">
    <property type="protein sequence ID" value="EFW99898.1"/>
    <property type="molecule type" value="Genomic_DNA"/>
</dbReference>
<dbReference type="Proteomes" id="UP000007796">
    <property type="component" value="Unassembled WGS sequence"/>
</dbReference>
<dbReference type="eggNOG" id="ENOG502RJK5">
    <property type="taxonomic scope" value="Eukaryota"/>
</dbReference>
<feature type="compositionally biased region" description="Polar residues" evidence="1">
    <location>
        <begin position="294"/>
        <end position="306"/>
    </location>
</feature>
<feature type="region of interest" description="Disordered" evidence="1">
    <location>
        <begin position="185"/>
        <end position="276"/>
    </location>
</feature>
<dbReference type="STRING" id="655863.F0XR28"/>
<feature type="compositionally biased region" description="Polar residues" evidence="1">
    <location>
        <begin position="625"/>
        <end position="635"/>
    </location>
</feature>
<feature type="compositionally biased region" description="Polar residues" evidence="1">
    <location>
        <begin position="400"/>
        <end position="415"/>
    </location>
</feature>